<feature type="region of interest" description="Disordered" evidence="1">
    <location>
        <begin position="399"/>
        <end position="432"/>
    </location>
</feature>
<protein>
    <submittedName>
        <fullName evidence="3">Type VII secretion protein EccB</fullName>
    </submittedName>
</protein>
<evidence type="ECO:0000256" key="2">
    <source>
        <dbReference type="SAM" id="Phobius"/>
    </source>
</evidence>
<name>A0AAP4BQY3_9CORY</name>
<reference evidence="3" key="1">
    <citation type="submission" date="2023-05" db="EMBL/GenBank/DDBJ databases">
        <title>Metabolic capabilities are highly conserved among human nasal-associated Corynebacterium species in pangenomic analyses.</title>
        <authorList>
            <person name="Tran T.H."/>
            <person name="Roberts A.Q."/>
            <person name="Escapa I.F."/>
            <person name="Gao W."/>
            <person name="Conlan S."/>
            <person name="Kong H."/>
            <person name="Segre J.A."/>
            <person name="Kelly M.S."/>
            <person name="Lemon K.P."/>
        </authorList>
    </citation>
    <scope>NUCLEOTIDE SEQUENCE</scope>
    <source>
        <strain evidence="3">KPL2773</strain>
    </source>
</reference>
<feature type="region of interest" description="Disordered" evidence="1">
    <location>
        <begin position="1"/>
        <end position="45"/>
    </location>
</feature>
<dbReference type="InterPro" id="IPR044857">
    <property type="entry name" value="T7SS_EccB_R1"/>
</dbReference>
<sequence length="522" mass="54734">MAAGDNNENLQSSGRALASNDGGQKKSGAPQTMLPTTKAQVSGHKFLRRRVEHGVVTGDIRMIHDPLATRRRALIFGTVATVLIGAGAGVLAWLSPEPDPGDAVIVRSEHGQLYTLLDGRYHPTTNLASARLLAGSPEDPVAIGADNLAQRPHGIPVGIVDAPNNLPTADDLADAATGGSFAGRMPVSGSDASDSPAPSPWAGCIDFASAALSVVADNPGEAFLLDTVDGDAAALVEHDGVQWLVSADGRVEIPDGADQFSRAVRRGLGVNHDSAVWEAPPELLANWTAKPAFSVPPAEELPEVLEVKAPAPDANQWWALLEAGGTPQESRGITPLSQLEAQILQDMGAQSRRTDSAEVHRYPDAQPAAVNWNLPEFRPDLLDDAHGQVCAGGNGELVVLNHDAEPDPDDSSAPSDLRESGAPSAEASDPVQVSTVEISGAAAADYFVSTRTFSHGVASEHGYHVLTPSGRIHDVDGVEAMQAVGAPVVQDELLVEEVSWDLLRLLPEGPSLDERSARQARE</sequence>
<keyword evidence="2" id="KW-0812">Transmembrane</keyword>
<dbReference type="Gene3D" id="3.30.2390.20">
    <property type="entry name" value="Type VII secretion system EccB, repeat 1 domain"/>
    <property type="match status" value="1"/>
</dbReference>
<evidence type="ECO:0000256" key="1">
    <source>
        <dbReference type="SAM" id="MobiDB-lite"/>
    </source>
</evidence>
<dbReference type="InterPro" id="IPR007795">
    <property type="entry name" value="T7SS_EccB"/>
</dbReference>
<dbReference type="AlphaFoldDB" id="A0AAP4BQY3"/>
<keyword evidence="2" id="KW-0472">Membrane</keyword>
<comment type="caution">
    <text evidence="3">The sequence shown here is derived from an EMBL/GenBank/DDBJ whole genome shotgun (WGS) entry which is preliminary data.</text>
</comment>
<dbReference type="GO" id="GO:0005576">
    <property type="term" value="C:extracellular region"/>
    <property type="evidence" value="ECO:0007669"/>
    <property type="project" value="TreeGrafter"/>
</dbReference>
<gene>
    <name evidence="3" type="primary">eccB</name>
    <name evidence="3" type="ORF">QPX42_04765</name>
</gene>
<organism evidence="3 4">
    <name type="scientific">Corynebacterium pseudodiphtheriticum</name>
    <dbReference type="NCBI Taxonomy" id="37637"/>
    <lineage>
        <taxon>Bacteria</taxon>
        <taxon>Bacillati</taxon>
        <taxon>Actinomycetota</taxon>
        <taxon>Actinomycetes</taxon>
        <taxon>Mycobacteriales</taxon>
        <taxon>Corynebacteriaceae</taxon>
        <taxon>Corynebacterium</taxon>
    </lineage>
</organism>
<keyword evidence="2" id="KW-1133">Transmembrane helix</keyword>
<dbReference type="RefSeq" id="WP_284588866.1">
    <property type="nucleotide sequence ID" value="NZ_JASNUC010000005.1"/>
</dbReference>
<dbReference type="NCBIfam" id="TIGR03919">
    <property type="entry name" value="T7SS_EccB"/>
    <property type="match status" value="1"/>
</dbReference>
<dbReference type="Proteomes" id="UP001224412">
    <property type="component" value="Unassembled WGS sequence"/>
</dbReference>
<evidence type="ECO:0000313" key="3">
    <source>
        <dbReference type="EMBL" id="MDK4306865.1"/>
    </source>
</evidence>
<feature type="transmembrane region" description="Helical" evidence="2">
    <location>
        <begin position="73"/>
        <end position="94"/>
    </location>
</feature>
<dbReference type="Pfam" id="PF05108">
    <property type="entry name" value="T7SS_ESX1_EccB"/>
    <property type="match status" value="1"/>
</dbReference>
<proteinExistence type="predicted"/>
<evidence type="ECO:0000313" key="4">
    <source>
        <dbReference type="Proteomes" id="UP001224412"/>
    </source>
</evidence>
<dbReference type="PANTHER" id="PTHR40765">
    <property type="entry name" value="ESX-2 SECRETION SYSTEM ATPASE ECCB2"/>
    <property type="match status" value="1"/>
</dbReference>
<feature type="compositionally biased region" description="Polar residues" evidence="1">
    <location>
        <begin position="29"/>
        <end position="40"/>
    </location>
</feature>
<dbReference type="PANTHER" id="PTHR40765:SF2">
    <property type="entry name" value="ESX-2 SECRETION SYSTEM ATPASE ECCB2"/>
    <property type="match status" value="1"/>
</dbReference>
<accession>A0AAP4BQY3</accession>
<dbReference type="EMBL" id="JASNVH010000006">
    <property type="protein sequence ID" value="MDK4306865.1"/>
    <property type="molecule type" value="Genomic_DNA"/>
</dbReference>
<feature type="compositionally biased region" description="Polar residues" evidence="1">
    <location>
        <begin position="1"/>
        <end position="14"/>
    </location>
</feature>